<feature type="transmembrane region" description="Helical" evidence="1">
    <location>
        <begin position="99"/>
        <end position="117"/>
    </location>
</feature>
<keyword evidence="3" id="KW-1185">Reference proteome</keyword>
<name>A0A841RK49_9BACI</name>
<comment type="caution">
    <text evidence="2">The sequence shown here is derived from an EMBL/GenBank/DDBJ whole genome shotgun (WGS) entry which is preliminary data.</text>
</comment>
<dbReference type="Pfam" id="PF04854">
    <property type="entry name" value="DUF624"/>
    <property type="match status" value="1"/>
</dbReference>
<feature type="transmembrane region" description="Helical" evidence="1">
    <location>
        <begin position="46"/>
        <end position="67"/>
    </location>
</feature>
<evidence type="ECO:0000256" key="1">
    <source>
        <dbReference type="SAM" id="Phobius"/>
    </source>
</evidence>
<feature type="transmembrane region" description="Helical" evidence="1">
    <location>
        <begin position="195"/>
        <end position="212"/>
    </location>
</feature>
<dbReference type="RefSeq" id="WP_184245249.1">
    <property type="nucleotide sequence ID" value="NZ_BAAACU010000002.1"/>
</dbReference>
<dbReference type="Proteomes" id="UP000572212">
    <property type="component" value="Unassembled WGS sequence"/>
</dbReference>
<protein>
    <submittedName>
        <fullName evidence="2">Putative membrane protein YesL</fullName>
    </submittedName>
</protein>
<reference evidence="2 3" key="1">
    <citation type="submission" date="2020-08" db="EMBL/GenBank/DDBJ databases">
        <title>Genomic Encyclopedia of Type Strains, Phase IV (KMG-IV): sequencing the most valuable type-strain genomes for metagenomic binning, comparative biology and taxonomic classification.</title>
        <authorList>
            <person name="Goeker M."/>
        </authorList>
    </citation>
    <scope>NUCLEOTIDE SEQUENCE [LARGE SCALE GENOMIC DNA]</scope>
    <source>
        <strain evidence="2 3">DSM 11805</strain>
    </source>
</reference>
<evidence type="ECO:0000313" key="2">
    <source>
        <dbReference type="EMBL" id="MBB6512237.1"/>
    </source>
</evidence>
<sequence>MAQTSYTEGSFYRFSQVVYWLMVVNFWFVLSNLLLITVFLLWVPSIISAVIFYIASLPMGPAIATLCHSLTKFSKDKDIPPTKTYFQSLRKNGIEALKVWIPIVTVGYILVIDIQYFQQNPTVFYQILNGVFLVVLFLMTIFTFYSLLIMTHYSFRIRDIYRLSVYYLFTWIKISSGNLCIVFLSIVLIFLTNDFIVLLLGSIIVWVLVLNSRKLLADVKVSFVKSDQRDLEEEKV</sequence>
<keyword evidence="1" id="KW-0812">Transmembrane</keyword>
<organism evidence="2 3">
    <name type="scientific">Gracilibacillus halotolerans</name>
    <dbReference type="NCBI Taxonomy" id="74386"/>
    <lineage>
        <taxon>Bacteria</taxon>
        <taxon>Bacillati</taxon>
        <taxon>Bacillota</taxon>
        <taxon>Bacilli</taxon>
        <taxon>Bacillales</taxon>
        <taxon>Bacillaceae</taxon>
        <taxon>Gracilibacillus</taxon>
    </lineage>
</organism>
<dbReference type="EMBL" id="JACHON010000002">
    <property type="protein sequence ID" value="MBB6512237.1"/>
    <property type="molecule type" value="Genomic_DNA"/>
</dbReference>
<gene>
    <name evidence="2" type="ORF">GGQ92_001018</name>
</gene>
<accession>A0A841RK49</accession>
<evidence type="ECO:0000313" key="3">
    <source>
        <dbReference type="Proteomes" id="UP000572212"/>
    </source>
</evidence>
<feature type="transmembrane region" description="Helical" evidence="1">
    <location>
        <begin position="165"/>
        <end position="189"/>
    </location>
</feature>
<feature type="transmembrane region" description="Helical" evidence="1">
    <location>
        <begin position="17"/>
        <end position="40"/>
    </location>
</feature>
<feature type="transmembrane region" description="Helical" evidence="1">
    <location>
        <begin position="123"/>
        <end position="145"/>
    </location>
</feature>
<keyword evidence="1" id="KW-1133">Transmembrane helix</keyword>
<proteinExistence type="predicted"/>
<keyword evidence="1" id="KW-0472">Membrane</keyword>
<dbReference type="InterPro" id="IPR006938">
    <property type="entry name" value="DUF624"/>
</dbReference>
<dbReference type="AlphaFoldDB" id="A0A841RK49"/>